<feature type="region of interest" description="Disordered" evidence="1">
    <location>
        <begin position="1295"/>
        <end position="1334"/>
    </location>
</feature>
<gene>
    <name evidence="2" type="ORF">PCOR1329_LOCUS68257</name>
</gene>
<evidence type="ECO:0000313" key="3">
    <source>
        <dbReference type="Proteomes" id="UP001189429"/>
    </source>
</evidence>
<sequence length="1704" mass="187623">MAALFDRDRMVRRVRRDYLARSAAILGAVCGDVQAFNDRRVVLLLDANAVSFVRATVVSSNPAQCLRIGYACVAGASCEMYHAEFLLCGFAFQEVRARIALHYLRMNCDLAERIPCAQEMFWRTLAEKVLYSEGVIRRRASALEECKGRGEFQHLSLGGLFRPRRSIAGQADCRGKAAVREAAAIPGAGAVRRIVAVRGRTGAAVCCAGAKSESGEDIARELAQHVPADCLAQARAVATDSPGPELLAQLKAVMPNLEFLVLDLVHIAFLFESAQGRAKTSAGQTLRTTQAKWNKVDGRAQPPQPSGAVQMFKRALVARDWIAKCSMAPDAAANRLQDLDGSAPYYSVEDDIEDLAALCAAFLVEVRRKPSVKVGPVHVALWRATSPQRLSYVLNDQRRLLLVPEEQLAQLSSGAAAVEALGAEMNNRFRFHGLFYQSTLLLTIKAFGDLKLLVHNSAEYCPTLSQTGQRAVALRALSDFHLLDDEWAAVRAADAPLVARRLEHKGRVRAARAMSKAAPRARAVGPPSEVFEGRMRFPGVQGSKAVFEKCEVELSQVMSDVVRSTKRFQRALREGIRSESRRVEKGIVEKYADWPEEYMRLATAALAVYNRRFGDFATNEFATLMWLALGRTRVISVDGRVRFFDPNSGGWRACTGLFPEGMYAHFRLFMNRLEGVFRCVGKDARRDANGVLEKMDASIKSSDGDGIEQKANNAFQMFEHFSLWNKGSGDQEEAVADVDEPGGPPQQRASAGGEGGDGCPPRDGDEDERPKAKKLKMPCHIDVAVCTRSFGKKLVSELMQGGSVVKNFTEWCGTSVTPARGVSYLDRAVKHGVPMMTADGVVVQPLVVVDGMPTPKDFFFCMGSSLAPATHEDEGAEDEGPERPLDDPVLKAATDDVNKFLSSTFWCNFEALNAIRSALAIAKRGLNVLQCCVFLGAGGCGLSLFADLIATSMGDELRKYFDPFVFYDDEELRKCVELLAGGCVFSGQEWPRGSKKKLLLHLWGKFLSGEGLRGRPPYAVLTRMIRLIGWVKLEVNSMLAFNDLTEQEFESIVRRSCVIEIAARLFDKQYLGARFPEHEEYGIFARDPSFTRKFQTSQCAAAWDRTHHAFEASNGEQQCRDFIVQCSRGGEDLGVTERYMLMVEVDADEFWLQAPASASAKEREFAVALLRESCDRGLEAMTLSYFNQRSRRIEGSSKNRLQLWGDLPCSGLWELQATKAQRRDGASVVPFFPFKYTMDGLFGAAAATLQNPGVFPEAIDVKNAKKKLVDNVAYMQNAELAIEALQRLLAAPAPGHPMKRVKRPAAAEEPREGEGGGAEGRGRRSNAQKEEESAIRKRIEKLDAVRRFAAAVAPPPPAGRSGACRATLLNQALRSGGSLQARPWVSREHATAGDFPAAQNMPQYLQMIAFPQTVDLDQVAACLTFSEQLLQHLRLAEDVKAAFAPALVLLKELREDRDGVCLRELGLPGALGKDVILMAIHGKKELPHATLLGPDCEEFLKKLKRLSWFLRWAAASAMPAQYATLKDDPSVTWVEGSCFAHVWQMAESYVAMHICDFARQRPFTHLAKAYDGVRIDTGRVAAEKARLAVEERGAETQPDAEVFALAASHYVAQQPLAFVVPFREKKRLPFYSLIRNCECSDAPIEPSLVPAQDLSSVLITVPTALGDYGAPALTQQLVQLVREHAERDLSGVAYLEAKPILTIK</sequence>
<comment type="caution">
    <text evidence="2">The sequence shown here is derived from an EMBL/GenBank/DDBJ whole genome shotgun (WGS) entry which is preliminary data.</text>
</comment>
<organism evidence="2 3">
    <name type="scientific">Prorocentrum cordatum</name>
    <dbReference type="NCBI Taxonomy" id="2364126"/>
    <lineage>
        <taxon>Eukaryota</taxon>
        <taxon>Sar</taxon>
        <taxon>Alveolata</taxon>
        <taxon>Dinophyceae</taxon>
        <taxon>Prorocentrales</taxon>
        <taxon>Prorocentraceae</taxon>
        <taxon>Prorocentrum</taxon>
    </lineage>
</organism>
<dbReference type="EMBL" id="CAUYUJ010018893">
    <property type="protein sequence ID" value="CAK0887088.1"/>
    <property type="molecule type" value="Genomic_DNA"/>
</dbReference>
<dbReference type="Proteomes" id="UP001189429">
    <property type="component" value="Unassembled WGS sequence"/>
</dbReference>
<feature type="region of interest" description="Disordered" evidence="1">
    <location>
        <begin position="730"/>
        <end position="773"/>
    </location>
</feature>
<evidence type="ECO:0000256" key="1">
    <source>
        <dbReference type="SAM" id="MobiDB-lite"/>
    </source>
</evidence>
<feature type="non-terminal residue" evidence="2">
    <location>
        <position position="1704"/>
    </location>
</feature>
<reference evidence="2" key="1">
    <citation type="submission" date="2023-10" db="EMBL/GenBank/DDBJ databases">
        <authorList>
            <person name="Chen Y."/>
            <person name="Shah S."/>
            <person name="Dougan E. K."/>
            <person name="Thang M."/>
            <person name="Chan C."/>
        </authorList>
    </citation>
    <scope>NUCLEOTIDE SEQUENCE [LARGE SCALE GENOMIC DNA]</scope>
</reference>
<proteinExistence type="predicted"/>
<feature type="compositionally biased region" description="Acidic residues" evidence="1">
    <location>
        <begin position="730"/>
        <end position="740"/>
    </location>
</feature>
<evidence type="ECO:0000313" key="2">
    <source>
        <dbReference type="EMBL" id="CAK0887088.1"/>
    </source>
</evidence>
<name>A0ABN9WKI6_9DINO</name>
<feature type="compositionally biased region" description="Basic and acidic residues" evidence="1">
    <location>
        <begin position="1305"/>
        <end position="1314"/>
    </location>
</feature>
<protein>
    <submittedName>
        <fullName evidence="2">Uncharacterized protein</fullName>
    </submittedName>
</protein>
<keyword evidence="3" id="KW-1185">Reference proteome</keyword>
<accession>A0ABN9WKI6</accession>